<feature type="region of interest" description="Disordered" evidence="4">
    <location>
        <begin position="554"/>
        <end position="755"/>
    </location>
</feature>
<evidence type="ECO:0000313" key="7">
    <source>
        <dbReference type="Proteomes" id="UP000053958"/>
    </source>
</evidence>
<reference evidence="6 7" key="1">
    <citation type="submission" date="2015-04" db="EMBL/GenBank/DDBJ databases">
        <authorList>
            <person name="Heijne W.H."/>
            <person name="Fedorova N.D."/>
            <person name="Nierman W.C."/>
            <person name="Vollebregt A.W."/>
            <person name="Zhao Z."/>
            <person name="Wu L."/>
            <person name="Kumar M."/>
            <person name="Stam H."/>
            <person name="van den Berg M.A."/>
            <person name="Pel H.J."/>
        </authorList>
    </citation>
    <scope>NUCLEOTIDE SEQUENCE [LARGE SCALE GENOMIC DNA]</scope>
    <source>
        <strain evidence="6 7">CBS 393.64</strain>
    </source>
</reference>
<feature type="compositionally biased region" description="Basic and acidic residues" evidence="4">
    <location>
        <begin position="176"/>
        <end position="193"/>
    </location>
</feature>
<dbReference type="EMBL" id="LASV01000344">
    <property type="protein sequence ID" value="KKA19482.1"/>
    <property type="molecule type" value="Genomic_DNA"/>
</dbReference>
<feature type="compositionally biased region" description="Basic and acidic residues" evidence="4">
    <location>
        <begin position="113"/>
        <end position="140"/>
    </location>
</feature>
<sequence length="1322" mass="145883">MASPSTPRSTRSASLGNDDTASASGNSPEILTPGRKIRAMLAAFDSDSDSDNGGSSNVHRPSIPKPKLSPRRAPGAESRAAAISKEDEDDADEEESIIVPRGRMAARMQAEQQEEREQLNGADKGESAYERVARRLHAELQETQPPQTQQQESSDQSSEDDLPATGFGRRRLKGIKSFDDDEKSHRSPSRERSGSPLFVPSPNKDDEEPTVRDEDEDQSEPRLKPNARFLALVEQKRKEREERERIEAEKKAARAEQMKQFSSDILSDEDSDDESGSGRKLTQQSWPPRKASKKAIEEMNRETQRISRNMQLAHQAKTKKKITKESFFARFNFMQPQKPETTAGHSSTTTSSAPSSDAEGQNENTTPPTSPVREENEKSHPGAQEQTEEVGDLPSMEEIMTRQAAPQEPVTVGRVEVSGPTATSAPEPATSKPRPERKVLTKPPVRVRISRQDVAQHQKEDSDSDLEVITSPAKCRRIAVFENLPARQAQEPSSLLKLKALAHLTSPTRRSTSMSPAELSASLCEQARRQAAKEREERIQELKAKGIIIETAEERAAMEDDVEDLMEKARKEAEEIAKREKAAREKNHNDDEDSEEDEDYELSGSDQDEDGEEADDDNEEEEDGQDDGEDDDDDEEENEGGEEDEDLVDESEDERTETMSLEAESEVLAPTGPRKRRMRVISDDEDEEQEAKTPTKSVAESSSTPKRPQFPDMSASDGITMGLTQAFAGTLGDNQPGDSQPDNGEDSLKLLRTLPDPGLPVAEVLAPDSQVVVKDSQEQRRESIDLLAGYTQSDARVSESPAPNSWSQPSQIPDPTQDVGFVLSPFDQTKRFLDSPASTIETVLLPRNESPSKEKRGRLLRRGRPAQPSDAEDDDFEIKASAFDVMRKAAKKKTAVPFDKSKSKAKEHIDELAEESEDEYAGLGGASDDSSGEEDEYDREMINDNNEEVVDEKELAALNADHQRAMDEKQVNKLLKDITSGALRRRRGADDGLDLDDSDDERMARRREKRREFARMRKALLADEKIGEIASNPKTQAFFKAIEDRDSEDEMDLDFLDEGPSSQDQSSQDIQQQPSVNEAAGSGSNKRKRPLEPSAADIANRPPPHLRRTAASAVSKKPTTLAEIRESVSFLIEQPEYDSFHEDASIEEEEPGNLDNSDKPSHEDENANAEGRTSTDGFTIPPNPRRTRGRVVDRLALLRAASSNSASSNGKVAFQSTSTTDGIPKIGFRPPPLRRTITGSSSSSYSSISSGSSSTTRTTTAPPPGASNAKKGAVNYYTAARERERERELRAKQRGGSSNIAALLSKQKASGLGALMGQGQWE</sequence>
<dbReference type="STRING" id="1408163.A0A0F4YMG9"/>
<name>A0A0F4YMG9_RASE3</name>
<evidence type="ECO:0000313" key="6">
    <source>
        <dbReference type="EMBL" id="KKA19482.1"/>
    </source>
</evidence>
<evidence type="ECO:0000256" key="2">
    <source>
        <dbReference type="ARBA" id="ARBA00022553"/>
    </source>
</evidence>
<evidence type="ECO:0000256" key="3">
    <source>
        <dbReference type="ARBA" id="ARBA00023242"/>
    </source>
</evidence>
<feature type="region of interest" description="Disordered" evidence="4">
    <location>
        <begin position="790"/>
        <end position="819"/>
    </location>
</feature>
<feature type="compositionally biased region" description="Polar residues" evidence="4">
    <location>
        <begin position="732"/>
        <end position="742"/>
    </location>
</feature>
<feature type="compositionally biased region" description="Basic and acidic residues" evidence="4">
    <location>
        <begin position="526"/>
        <end position="537"/>
    </location>
</feature>
<feature type="region of interest" description="Disordered" evidence="4">
    <location>
        <begin position="1135"/>
        <end position="1322"/>
    </location>
</feature>
<feature type="compositionally biased region" description="Basic and acidic residues" evidence="4">
    <location>
        <begin position="1156"/>
        <end position="1165"/>
    </location>
</feature>
<feature type="compositionally biased region" description="Low complexity" evidence="4">
    <location>
        <begin position="1194"/>
        <end position="1209"/>
    </location>
</feature>
<dbReference type="PANTHER" id="PTHR14396">
    <property type="entry name" value="CLASPIN"/>
    <property type="match status" value="1"/>
</dbReference>
<feature type="compositionally biased region" description="Acidic residues" evidence="4">
    <location>
        <begin position="1045"/>
        <end position="1057"/>
    </location>
</feature>
<keyword evidence="3" id="KW-0539">Nucleus</keyword>
<dbReference type="PANTHER" id="PTHR14396:SF10">
    <property type="entry name" value="CLASPIN"/>
    <property type="match status" value="1"/>
</dbReference>
<feature type="compositionally biased region" description="Acidic residues" evidence="4">
    <location>
        <begin position="205"/>
        <end position="218"/>
    </location>
</feature>
<dbReference type="GO" id="GO:0005634">
    <property type="term" value="C:nucleus"/>
    <property type="evidence" value="ECO:0007669"/>
    <property type="project" value="UniProtKB-SubCell"/>
</dbReference>
<feature type="compositionally biased region" description="Low complexity" evidence="4">
    <location>
        <begin position="1060"/>
        <end position="1075"/>
    </location>
</feature>
<feature type="region of interest" description="Disordered" evidence="4">
    <location>
        <begin position="1"/>
        <end position="468"/>
    </location>
</feature>
<feature type="compositionally biased region" description="Basic and acidic residues" evidence="4">
    <location>
        <begin position="1280"/>
        <end position="1291"/>
    </location>
</feature>
<dbReference type="GO" id="GO:0033314">
    <property type="term" value="P:mitotic DNA replication checkpoint signaling"/>
    <property type="evidence" value="ECO:0007669"/>
    <property type="project" value="TreeGrafter"/>
</dbReference>
<dbReference type="RefSeq" id="XP_013326094.1">
    <property type="nucleotide sequence ID" value="XM_013470640.1"/>
</dbReference>
<feature type="compositionally biased region" description="Basic and acidic residues" evidence="4">
    <location>
        <begin position="565"/>
        <end position="589"/>
    </location>
</feature>
<dbReference type="GO" id="GO:0010997">
    <property type="term" value="F:anaphase-promoting complex binding"/>
    <property type="evidence" value="ECO:0007669"/>
    <property type="project" value="TreeGrafter"/>
</dbReference>
<dbReference type="GeneID" id="25318829"/>
<dbReference type="Pfam" id="PF09444">
    <property type="entry name" value="MRC1"/>
    <property type="match status" value="1"/>
</dbReference>
<feature type="compositionally biased region" description="Basic and acidic residues" evidence="4">
    <location>
        <begin position="899"/>
        <end position="911"/>
    </location>
</feature>
<feature type="compositionally biased region" description="Acidic residues" evidence="4">
    <location>
        <begin position="590"/>
        <end position="655"/>
    </location>
</feature>
<feature type="domain" description="DNA replication checkpoint mediator MRC1" evidence="5">
    <location>
        <begin position="902"/>
        <end position="1040"/>
    </location>
</feature>
<feature type="compositionally biased region" description="Low complexity" evidence="4">
    <location>
        <begin position="1235"/>
        <end position="1260"/>
    </location>
</feature>
<gene>
    <name evidence="6" type="ORF">T310_6528</name>
</gene>
<keyword evidence="2" id="KW-0597">Phosphoprotein</keyword>
<feature type="compositionally biased region" description="Acidic residues" evidence="4">
    <location>
        <begin position="266"/>
        <end position="275"/>
    </location>
</feature>
<evidence type="ECO:0000256" key="4">
    <source>
        <dbReference type="SAM" id="MobiDB-lite"/>
    </source>
</evidence>
<dbReference type="OrthoDB" id="2130597at2759"/>
<feature type="compositionally biased region" description="Acidic residues" evidence="4">
    <location>
        <begin position="991"/>
        <end position="1000"/>
    </location>
</feature>
<feature type="compositionally biased region" description="Polar residues" evidence="4">
    <location>
        <begin position="692"/>
        <end position="706"/>
    </location>
</feature>
<feature type="region of interest" description="Disordered" evidence="4">
    <location>
        <begin position="894"/>
        <end position="952"/>
    </location>
</feature>
<organism evidence="6 7">
    <name type="scientific">Rasamsonia emersonii (strain ATCC 16479 / CBS 393.64 / IMI 116815)</name>
    <dbReference type="NCBI Taxonomy" id="1408163"/>
    <lineage>
        <taxon>Eukaryota</taxon>
        <taxon>Fungi</taxon>
        <taxon>Dikarya</taxon>
        <taxon>Ascomycota</taxon>
        <taxon>Pezizomycotina</taxon>
        <taxon>Eurotiomycetes</taxon>
        <taxon>Eurotiomycetidae</taxon>
        <taxon>Eurotiales</taxon>
        <taxon>Trichocomaceae</taxon>
        <taxon>Rasamsonia</taxon>
    </lineage>
</organism>
<proteinExistence type="predicted"/>
<feature type="region of interest" description="Disordered" evidence="4">
    <location>
        <begin position="837"/>
        <end position="875"/>
    </location>
</feature>
<feature type="compositionally biased region" description="Low complexity" evidence="4">
    <location>
        <begin position="506"/>
        <end position="516"/>
    </location>
</feature>
<dbReference type="InterPro" id="IPR018564">
    <property type="entry name" value="Repl_chkpnt_MRC1_dom"/>
</dbReference>
<dbReference type="InterPro" id="IPR024146">
    <property type="entry name" value="Claspin"/>
</dbReference>
<feature type="region of interest" description="Disordered" evidence="4">
    <location>
        <begin position="977"/>
        <end position="1011"/>
    </location>
</feature>
<evidence type="ECO:0000256" key="1">
    <source>
        <dbReference type="ARBA" id="ARBA00004123"/>
    </source>
</evidence>
<feature type="compositionally biased region" description="Basic and acidic residues" evidence="4">
    <location>
        <begin position="294"/>
        <end position="305"/>
    </location>
</feature>
<evidence type="ECO:0000259" key="5">
    <source>
        <dbReference type="Pfam" id="PF09444"/>
    </source>
</evidence>
<accession>A0A0F4YMG9</accession>
<keyword evidence="7" id="KW-1185">Reference proteome</keyword>
<feature type="compositionally biased region" description="Basic residues" evidence="4">
    <location>
        <begin position="855"/>
        <end position="864"/>
    </location>
</feature>
<dbReference type="Proteomes" id="UP000053958">
    <property type="component" value="Unassembled WGS sequence"/>
</dbReference>
<comment type="caution">
    <text evidence="6">The sequence shown here is derived from an EMBL/GenBank/DDBJ whole genome shotgun (WGS) entry which is preliminary data.</text>
</comment>
<feature type="compositionally biased region" description="Low complexity" evidence="4">
    <location>
        <begin position="341"/>
        <end position="358"/>
    </location>
</feature>
<feature type="compositionally biased region" description="Acidic residues" evidence="4">
    <location>
        <begin position="86"/>
        <end position="96"/>
    </location>
</feature>
<feature type="region of interest" description="Disordered" evidence="4">
    <location>
        <begin position="506"/>
        <end position="537"/>
    </location>
</feature>
<protein>
    <recommendedName>
        <fullName evidence="5">DNA replication checkpoint mediator MRC1 domain-containing protein</fullName>
    </recommendedName>
</protein>
<comment type="subcellular location">
    <subcellularLocation>
        <location evidence="1">Nucleus</location>
    </subcellularLocation>
</comment>
<feature type="compositionally biased region" description="Low complexity" evidence="4">
    <location>
        <begin position="141"/>
        <end position="156"/>
    </location>
</feature>
<feature type="compositionally biased region" description="Basic and acidic residues" evidence="4">
    <location>
        <begin position="450"/>
        <end position="461"/>
    </location>
</feature>
<feature type="compositionally biased region" description="Basic and acidic residues" evidence="4">
    <location>
        <begin position="234"/>
        <end position="257"/>
    </location>
</feature>
<feature type="compositionally biased region" description="Polar residues" evidence="4">
    <location>
        <begin position="15"/>
        <end position="29"/>
    </location>
</feature>
<feature type="compositionally biased region" description="Polar residues" evidence="4">
    <location>
        <begin position="790"/>
        <end position="814"/>
    </location>
</feature>
<feature type="region of interest" description="Disordered" evidence="4">
    <location>
        <begin position="1023"/>
        <end position="1120"/>
    </location>
</feature>
<feature type="compositionally biased region" description="Low complexity" evidence="4">
    <location>
        <begin position="1"/>
        <end position="14"/>
    </location>
</feature>
<dbReference type="GO" id="GO:0007095">
    <property type="term" value="P:mitotic G2 DNA damage checkpoint signaling"/>
    <property type="evidence" value="ECO:0007669"/>
    <property type="project" value="TreeGrafter"/>
</dbReference>